<sequence>MRLRRRQPYSHHHIQRTPLHLPRLRRLPHLRLLRSLERLVDPRDMLLCQALRVLFHGLHDLCSLFATLGYVLHLLFSTITQEKEDHYDDEDDNSMKYKIGDPGGIICDKMDSGLLEKSSKP</sequence>
<dbReference type="Proteomes" id="UP001060215">
    <property type="component" value="Chromosome 5"/>
</dbReference>
<proteinExistence type="predicted"/>
<dbReference type="EMBL" id="CM045762">
    <property type="protein sequence ID" value="KAI8010280.1"/>
    <property type="molecule type" value="Genomic_DNA"/>
</dbReference>
<comment type="caution">
    <text evidence="1">The sequence shown here is derived from an EMBL/GenBank/DDBJ whole genome shotgun (WGS) entry which is preliminary data.</text>
</comment>
<accession>A0ACC0HAR7</accession>
<organism evidence="1 2">
    <name type="scientific">Camellia lanceoleosa</name>
    <dbReference type="NCBI Taxonomy" id="1840588"/>
    <lineage>
        <taxon>Eukaryota</taxon>
        <taxon>Viridiplantae</taxon>
        <taxon>Streptophyta</taxon>
        <taxon>Embryophyta</taxon>
        <taxon>Tracheophyta</taxon>
        <taxon>Spermatophyta</taxon>
        <taxon>Magnoliopsida</taxon>
        <taxon>eudicotyledons</taxon>
        <taxon>Gunneridae</taxon>
        <taxon>Pentapetalae</taxon>
        <taxon>asterids</taxon>
        <taxon>Ericales</taxon>
        <taxon>Theaceae</taxon>
        <taxon>Camellia</taxon>
    </lineage>
</organism>
<keyword evidence="2" id="KW-1185">Reference proteome</keyword>
<protein>
    <submittedName>
        <fullName evidence="1">Uncharacterized protein</fullName>
    </submittedName>
</protein>
<gene>
    <name evidence="1" type="ORF">LOK49_LG06G01047</name>
</gene>
<evidence type="ECO:0000313" key="1">
    <source>
        <dbReference type="EMBL" id="KAI8010280.1"/>
    </source>
</evidence>
<reference evidence="1 2" key="1">
    <citation type="journal article" date="2022" name="Plant J.">
        <title>Chromosome-level genome of Camellia lanceoleosa provides a valuable resource for understanding genome evolution and self-incompatibility.</title>
        <authorList>
            <person name="Gong W."/>
            <person name="Xiao S."/>
            <person name="Wang L."/>
            <person name="Liao Z."/>
            <person name="Chang Y."/>
            <person name="Mo W."/>
            <person name="Hu G."/>
            <person name="Li W."/>
            <person name="Zhao G."/>
            <person name="Zhu H."/>
            <person name="Hu X."/>
            <person name="Ji K."/>
            <person name="Xiang X."/>
            <person name="Song Q."/>
            <person name="Yuan D."/>
            <person name="Jin S."/>
            <person name="Zhang L."/>
        </authorList>
    </citation>
    <scope>NUCLEOTIDE SEQUENCE [LARGE SCALE GENOMIC DNA]</scope>
    <source>
        <strain evidence="1">SQ_2022a</strain>
    </source>
</reference>
<name>A0ACC0HAR7_9ERIC</name>
<evidence type="ECO:0000313" key="2">
    <source>
        <dbReference type="Proteomes" id="UP001060215"/>
    </source>
</evidence>